<reference evidence="14 15" key="1">
    <citation type="submission" date="2020-09" db="EMBL/GenBank/DDBJ databases">
        <title>Sphingomonas sp., a new species isolated from pork steak.</title>
        <authorList>
            <person name="Heidler von Heilborn D."/>
        </authorList>
    </citation>
    <scope>NUCLEOTIDE SEQUENCE [LARGE SCALE GENOMIC DNA]</scope>
    <source>
        <strain evidence="15">S8-3T</strain>
    </source>
</reference>
<dbReference type="InterPro" id="IPR050428">
    <property type="entry name" value="TCS_sensor_his_kinase"/>
</dbReference>
<dbReference type="SMART" id="SM00388">
    <property type="entry name" value="HisKA"/>
    <property type="match status" value="1"/>
</dbReference>
<evidence type="ECO:0000256" key="6">
    <source>
        <dbReference type="ARBA" id="ARBA00022692"/>
    </source>
</evidence>
<dbReference type="SUPFAM" id="SSF47384">
    <property type="entry name" value="Homodimeric domain of signal transducing histidine kinase"/>
    <property type="match status" value="1"/>
</dbReference>
<evidence type="ECO:0000256" key="2">
    <source>
        <dbReference type="ARBA" id="ARBA00004370"/>
    </source>
</evidence>
<dbReference type="RefSeq" id="WP_187759981.1">
    <property type="nucleotide sequence ID" value="NZ_CP061038.1"/>
</dbReference>
<comment type="subcellular location">
    <subcellularLocation>
        <location evidence="2">Membrane</location>
    </subcellularLocation>
</comment>
<dbReference type="InterPro" id="IPR004358">
    <property type="entry name" value="Sig_transdc_His_kin-like_C"/>
</dbReference>
<evidence type="ECO:0000256" key="7">
    <source>
        <dbReference type="ARBA" id="ARBA00022777"/>
    </source>
</evidence>
<keyword evidence="7 14" id="KW-0418">Kinase</keyword>
<evidence type="ECO:0000313" key="14">
    <source>
        <dbReference type="EMBL" id="QNQ07632.1"/>
    </source>
</evidence>
<keyword evidence="15" id="KW-1185">Reference proteome</keyword>
<evidence type="ECO:0000256" key="3">
    <source>
        <dbReference type="ARBA" id="ARBA00012438"/>
    </source>
</evidence>
<evidence type="ECO:0000313" key="15">
    <source>
        <dbReference type="Proteomes" id="UP000516148"/>
    </source>
</evidence>
<dbReference type="SUPFAM" id="SSF55874">
    <property type="entry name" value="ATPase domain of HSP90 chaperone/DNA topoisomerase II/histidine kinase"/>
    <property type="match status" value="1"/>
</dbReference>
<dbReference type="EC" id="2.7.13.3" evidence="3"/>
<dbReference type="Proteomes" id="UP000516148">
    <property type="component" value="Chromosome"/>
</dbReference>
<dbReference type="SMART" id="SM00304">
    <property type="entry name" value="HAMP"/>
    <property type="match status" value="1"/>
</dbReference>
<dbReference type="EMBL" id="CP061038">
    <property type="protein sequence ID" value="QNQ07632.1"/>
    <property type="molecule type" value="Genomic_DNA"/>
</dbReference>
<dbReference type="SMART" id="SM00387">
    <property type="entry name" value="HATPase_c"/>
    <property type="match status" value="1"/>
</dbReference>
<dbReference type="InterPro" id="IPR003594">
    <property type="entry name" value="HATPase_dom"/>
</dbReference>
<feature type="domain" description="HAMP" evidence="13">
    <location>
        <begin position="176"/>
        <end position="229"/>
    </location>
</feature>
<dbReference type="PROSITE" id="PS50885">
    <property type="entry name" value="HAMP"/>
    <property type="match status" value="1"/>
</dbReference>
<keyword evidence="8 11" id="KW-1133">Transmembrane helix</keyword>
<dbReference type="PANTHER" id="PTHR45436">
    <property type="entry name" value="SENSOR HISTIDINE KINASE YKOH"/>
    <property type="match status" value="1"/>
</dbReference>
<dbReference type="Gene3D" id="1.10.287.130">
    <property type="match status" value="1"/>
</dbReference>
<evidence type="ECO:0000259" key="12">
    <source>
        <dbReference type="PROSITE" id="PS50109"/>
    </source>
</evidence>
<evidence type="ECO:0000256" key="5">
    <source>
        <dbReference type="ARBA" id="ARBA00022679"/>
    </source>
</evidence>
<dbReference type="PRINTS" id="PR00344">
    <property type="entry name" value="BCTRLSENSOR"/>
</dbReference>
<evidence type="ECO:0000256" key="11">
    <source>
        <dbReference type="SAM" id="Phobius"/>
    </source>
</evidence>
<feature type="transmembrane region" description="Helical" evidence="11">
    <location>
        <begin position="157"/>
        <end position="178"/>
    </location>
</feature>
<keyword evidence="10 11" id="KW-0472">Membrane</keyword>
<protein>
    <recommendedName>
        <fullName evidence="3">histidine kinase</fullName>
        <ecNumber evidence="3">2.7.13.3</ecNumber>
    </recommendedName>
</protein>
<dbReference type="Gene3D" id="6.10.340.10">
    <property type="match status" value="1"/>
</dbReference>
<evidence type="ECO:0000256" key="1">
    <source>
        <dbReference type="ARBA" id="ARBA00000085"/>
    </source>
</evidence>
<dbReference type="InterPro" id="IPR003661">
    <property type="entry name" value="HisK_dim/P_dom"/>
</dbReference>
<gene>
    <name evidence="14" type="ORF">H3Z74_12420</name>
</gene>
<dbReference type="Gene3D" id="3.30.565.10">
    <property type="entry name" value="Histidine kinase-like ATPase, C-terminal domain"/>
    <property type="match status" value="1"/>
</dbReference>
<evidence type="ECO:0000256" key="10">
    <source>
        <dbReference type="ARBA" id="ARBA00023136"/>
    </source>
</evidence>
<feature type="domain" description="Histidine kinase" evidence="12">
    <location>
        <begin position="237"/>
        <end position="449"/>
    </location>
</feature>
<dbReference type="PROSITE" id="PS50109">
    <property type="entry name" value="HIS_KIN"/>
    <property type="match status" value="1"/>
</dbReference>
<dbReference type="CDD" id="cd00082">
    <property type="entry name" value="HisKA"/>
    <property type="match status" value="1"/>
</dbReference>
<evidence type="ECO:0000256" key="4">
    <source>
        <dbReference type="ARBA" id="ARBA00022553"/>
    </source>
</evidence>
<name>A0A7H0LD79_9SPHN</name>
<sequence length="449" mass="48529">MRSLTIRPRSLRAILAIFVALFLIALIAVRAANYTVAHNALIWEVDRRLASEASAIAGAKDDVAAMTARIIAAQGNHDTADLFYLLTDKAGQRLAGTLRPHRPLPLGYSNFGEEAQVDGVAHGRALVRRLTNGSTLVVVSDNDEVVAFDRLLANTQLIGLGITALIVIGGAIGIALAIGGRMRAMQRTVDAVIAGDLHSRIPLDGTHSEFDRQAEAFNRMLDRIDALMANIKHAARDVTHELKSPLARLRGRIAAMARHAEGNPLQSEIDDALAQTDQLLDLFSSLLRLWEIEGGHRRERFAPVDLGALAEEVAESLQVVAEDAGRGFAIGAIPAVTLRGDINLLRQMLVNLVENAIHHTPPGTRIDLMLERRARAVRVIVTDNGPGIPADRYETVIRRFGRLEAPDKPDGQGLGLTLVDAIARLHHGTLILGDAEPGLRAVVDLPIDD</sequence>
<accession>A0A7H0LD79</accession>
<keyword evidence="9" id="KW-0902">Two-component regulatory system</keyword>
<dbReference type="GO" id="GO:0000155">
    <property type="term" value="F:phosphorelay sensor kinase activity"/>
    <property type="evidence" value="ECO:0007669"/>
    <property type="project" value="InterPro"/>
</dbReference>
<keyword evidence="5" id="KW-0808">Transferase</keyword>
<dbReference type="InterPro" id="IPR003660">
    <property type="entry name" value="HAMP_dom"/>
</dbReference>
<organism evidence="14 15">
    <name type="scientific">Sphingomonas alpina</name>
    <dbReference type="NCBI Taxonomy" id="653931"/>
    <lineage>
        <taxon>Bacteria</taxon>
        <taxon>Pseudomonadati</taxon>
        <taxon>Pseudomonadota</taxon>
        <taxon>Alphaproteobacteria</taxon>
        <taxon>Sphingomonadales</taxon>
        <taxon>Sphingomonadaceae</taxon>
        <taxon>Sphingomonas</taxon>
    </lineage>
</organism>
<keyword evidence="4" id="KW-0597">Phosphoprotein</keyword>
<evidence type="ECO:0000256" key="9">
    <source>
        <dbReference type="ARBA" id="ARBA00023012"/>
    </source>
</evidence>
<comment type="catalytic activity">
    <reaction evidence="1">
        <text>ATP + protein L-histidine = ADP + protein N-phospho-L-histidine.</text>
        <dbReference type="EC" id="2.7.13.3"/>
    </reaction>
</comment>
<dbReference type="AlphaFoldDB" id="A0A7H0LD79"/>
<proteinExistence type="predicted"/>
<dbReference type="InterPro" id="IPR036890">
    <property type="entry name" value="HATPase_C_sf"/>
</dbReference>
<keyword evidence="6 11" id="KW-0812">Transmembrane</keyword>
<dbReference type="PANTHER" id="PTHR45436:SF8">
    <property type="entry name" value="HISTIDINE KINASE"/>
    <property type="match status" value="1"/>
</dbReference>
<dbReference type="CDD" id="cd06225">
    <property type="entry name" value="HAMP"/>
    <property type="match status" value="1"/>
</dbReference>
<evidence type="ECO:0000259" key="13">
    <source>
        <dbReference type="PROSITE" id="PS50885"/>
    </source>
</evidence>
<dbReference type="GO" id="GO:0005886">
    <property type="term" value="C:plasma membrane"/>
    <property type="evidence" value="ECO:0007669"/>
    <property type="project" value="TreeGrafter"/>
</dbReference>
<evidence type="ECO:0000256" key="8">
    <source>
        <dbReference type="ARBA" id="ARBA00022989"/>
    </source>
</evidence>
<dbReference type="InterPro" id="IPR036097">
    <property type="entry name" value="HisK_dim/P_sf"/>
</dbReference>
<dbReference type="KEGG" id="spap:H3Z74_12420"/>
<dbReference type="InterPro" id="IPR005467">
    <property type="entry name" value="His_kinase_dom"/>
</dbReference>
<dbReference type="Pfam" id="PF02518">
    <property type="entry name" value="HATPase_c"/>
    <property type="match status" value="1"/>
</dbReference>